<dbReference type="EMBL" id="JAAOIW010000012">
    <property type="protein sequence ID" value="NHN33409.1"/>
    <property type="molecule type" value="Genomic_DNA"/>
</dbReference>
<dbReference type="InterPro" id="IPR007527">
    <property type="entry name" value="Znf_SWIM"/>
</dbReference>
<dbReference type="PROSITE" id="PS50966">
    <property type="entry name" value="ZF_SWIM"/>
    <property type="match status" value="1"/>
</dbReference>
<dbReference type="Proteomes" id="UP001165962">
    <property type="component" value="Unassembled WGS sequence"/>
</dbReference>
<dbReference type="Pfam" id="PF04434">
    <property type="entry name" value="SWIM"/>
    <property type="match status" value="1"/>
</dbReference>
<feature type="compositionally biased region" description="Basic and acidic residues" evidence="2">
    <location>
        <begin position="114"/>
        <end position="132"/>
    </location>
</feature>
<feature type="region of interest" description="Disordered" evidence="2">
    <location>
        <begin position="114"/>
        <end position="133"/>
    </location>
</feature>
<gene>
    <name evidence="4" type="ORF">G9U52_26710</name>
</gene>
<keyword evidence="1" id="KW-0863">Zinc-finger</keyword>
<feature type="domain" description="SWIM-type" evidence="3">
    <location>
        <begin position="55"/>
        <end position="91"/>
    </location>
</feature>
<keyword evidence="1" id="KW-0479">Metal-binding</keyword>
<accession>A0ABX0JDS4</accession>
<comment type="caution">
    <text evidence="4">The sequence shown here is derived from an EMBL/GenBank/DDBJ whole genome shotgun (WGS) entry which is preliminary data.</text>
</comment>
<evidence type="ECO:0000259" key="3">
    <source>
        <dbReference type="PROSITE" id="PS50966"/>
    </source>
</evidence>
<evidence type="ECO:0000256" key="2">
    <source>
        <dbReference type="SAM" id="MobiDB-lite"/>
    </source>
</evidence>
<evidence type="ECO:0000313" key="4">
    <source>
        <dbReference type="EMBL" id="NHN33409.1"/>
    </source>
</evidence>
<name>A0ABX0JDS4_9BACL</name>
<proteinExistence type="predicted"/>
<sequence length="487" mass="55231">MISFNEAHVDSLAINSSAMKNGRDLVKKNSFPILGKSADETIIFGECKGSGKEPYHCSVDYIKLEEPIFRCSCPSRQFPCKHILGLMYAYALGQTFEIADIPEDIVKKREKAEIREEKKEEKKKEPIGEVSEKRKKTNQSALLKKIASQLEGISLLEKLIHQLTNSGLGSLDKKTVKTLEDQAKQLGNYYIPGLQTAFRALLFKLNALQATSSSEMKESLYTSIVESLGILHTLVKKSREYLSGRLENPETPIDSETTLEEWIGHAWQLTELREQGRVRPGAELMQLSLLSYADQARSEFVDEGYWFDLLTGKLEVTRSYRPFKAVKHMREEDTVYEVVITEELVMYPGELNARVRWDTSTLRGVAIEDLAVIRNAAYTSFPDAIKLVKNQIKNPLSDKHPVLLLFYSEIRQIEDSLIIVDAQGKQLQLANIAFPDHDTTSLVALLNKQYVKNQAILVKFGHNMDKNQLQAQPLSIVATEDIIRFLY</sequence>
<keyword evidence="5" id="KW-1185">Reference proteome</keyword>
<organism evidence="4 5">
    <name type="scientific">Paenibacillus agricola</name>
    <dbReference type="NCBI Taxonomy" id="2716264"/>
    <lineage>
        <taxon>Bacteria</taxon>
        <taxon>Bacillati</taxon>
        <taxon>Bacillota</taxon>
        <taxon>Bacilli</taxon>
        <taxon>Bacillales</taxon>
        <taxon>Paenibacillaceae</taxon>
        <taxon>Paenibacillus</taxon>
    </lineage>
</organism>
<protein>
    <submittedName>
        <fullName evidence="4">SWIM zinc finger family protein</fullName>
    </submittedName>
</protein>
<reference evidence="4" key="1">
    <citation type="submission" date="2020-03" db="EMBL/GenBank/DDBJ databases">
        <title>Draft sequencing of Paenibacilllus sp. S3N08.</title>
        <authorList>
            <person name="Kim D.-U."/>
        </authorList>
    </citation>
    <scope>NUCLEOTIDE SEQUENCE</scope>
    <source>
        <strain evidence="4">S3N08</strain>
    </source>
</reference>
<keyword evidence="1" id="KW-0862">Zinc</keyword>
<evidence type="ECO:0000313" key="5">
    <source>
        <dbReference type="Proteomes" id="UP001165962"/>
    </source>
</evidence>
<evidence type="ECO:0000256" key="1">
    <source>
        <dbReference type="PROSITE-ProRule" id="PRU00325"/>
    </source>
</evidence>